<evidence type="ECO:0000313" key="2">
    <source>
        <dbReference type="EMBL" id="NIF22370.1"/>
    </source>
</evidence>
<keyword evidence="1" id="KW-0812">Transmembrane</keyword>
<keyword evidence="1" id="KW-0472">Membrane</keyword>
<accession>A0ABX0RAH1</accession>
<dbReference type="EMBL" id="VWXF01000004">
    <property type="protein sequence ID" value="NIF22370.1"/>
    <property type="molecule type" value="Genomic_DNA"/>
</dbReference>
<proteinExistence type="predicted"/>
<dbReference type="Proteomes" id="UP001515683">
    <property type="component" value="Unassembled WGS sequence"/>
</dbReference>
<feature type="transmembrane region" description="Helical" evidence="1">
    <location>
        <begin position="7"/>
        <end position="27"/>
    </location>
</feature>
<evidence type="ECO:0000256" key="1">
    <source>
        <dbReference type="SAM" id="Phobius"/>
    </source>
</evidence>
<keyword evidence="1" id="KW-1133">Transmembrane helix</keyword>
<comment type="caution">
    <text evidence="2">The sequence shown here is derived from an EMBL/GenBank/DDBJ whole genome shotgun (WGS) entry which is preliminary data.</text>
</comment>
<name>A0ABX0RAH1_9GAMM</name>
<gene>
    <name evidence="2" type="ORF">F3J40_12265</name>
</gene>
<protein>
    <submittedName>
        <fullName evidence="2">Uncharacterized protein</fullName>
    </submittedName>
</protein>
<evidence type="ECO:0000313" key="3">
    <source>
        <dbReference type="Proteomes" id="UP001515683"/>
    </source>
</evidence>
<sequence length="155" mass="18148">MRLTKKIFTFALLSILIMFAGWLAFVWPTLKVELEGSMVYRQSDFREYYLLTPDLLKEMPRISDDYFFAFANVSGQVTFISTVTFENTTVTSDIKKYLRSRGWVEQKTCHLEAKCWQKNGDREVLSVVTNTRENYVRVQIADSPNLDVYYAKNPK</sequence>
<dbReference type="RefSeq" id="WP_167014984.1">
    <property type="nucleotide sequence ID" value="NZ_VWXF01000004.1"/>
</dbReference>
<keyword evidence="3" id="KW-1185">Reference proteome</keyword>
<organism evidence="2 3">
    <name type="scientific">Candidatus Pantoea multigeneris</name>
    <dbReference type="NCBI Taxonomy" id="2608357"/>
    <lineage>
        <taxon>Bacteria</taxon>
        <taxon>Pseudomonadati</taxon>
        <taxon>Pseudomonadota</taxon>
        <taxon>Gammaproteobacteria</taxon>
        <taxon>Enterobacterales</taxon>
        <taxon>Erwiniaceae</taxon>
        <taxon>Pantoea</taxon>
    </lineage>
</organism>
<reference evidence="2 3" key="1">
    <citation type="journal article" date="2019" name="bioRxiv">
        <title>Bacteria contribute to plant secondary compound degradation in a generalist herbivore system.</title>
        <authorList>
            <person name="Francoeur C.B."/>
            <person name="Khadempour L."/>
            <person name="Moreira-Soto R.D."/>
            <person name="Gotting K."/>
            <person name="Book A.J."/>
            <person name="Pinto-Tomas A.A."/>
            <person name="Keefover-Ring K."/>
            <person name="Currie C.R."/>
        </authorList>
    </citation>
    <scope>NUCLEOTIDE SEQUENCE [LARGE SCALE GENOMIC DNA]</scope>
    <source>
        <strain evidence="2">Acro-835</strain>
    </source>
</reference>